<dbReference type="InterPro" id="IPR009594">
    <property type="entry name" value="Tscrpt_reg_HTH_AraC_N"/>
</dbReference>
<dbReference type="GO" id="GO:0003700">
    <property type="term" value="F:DNA-binding transcription factor activity"/>
    <property type="evidence" value="ECO:0007669"/>
    <property type="project" value="InterPro"/>
</dbReference>
<dbReference type="PANTHER" id="PTHR43436">
    <property type="entry name" value="ARAC-FAMILY TRANSCRIPTIONAL REGULATOR"/>
    <property type="match status" value="1"/>
</dbReference>
<organism evidence="4 5">
    <name type="scientific">Advenella incenata</name>
    <dbReference type="NCBI Taxonomy" id="267800"/>
    <lineage>
        <taxon>Bacteria</taxon>
        <taxon>Pseudomonadati</taxon>
        <taxon>Pseudomonadota</taxon>
        <taxon>Betaproteobacteria</taxon>
        <taxon>Burkholderiales</taxon>
        <taxon>Alcaligenaceae</taxon>
    </lineage>
</organism>
<dbReference type="Proteomes" id="UP000293398">
    <property type="component" value="Unassembled WGS sequence"/>
</dbReference>
<evidence type="ECO:0000313" key="4">
    <source>
        <dbReference type="EMBL" id="RZT99681.1"/>
    </source>
</evidence>
<dbReference type="Pfam" id="PF12833">
    <property type="entry name" value="HTH_18"/>
    <property type="match status" value="1"/>
</dbReference>
<comment type="caution">
    <text evidence="4">The sequence shown here is derived from an EMBL/GenBank/DDBJ whole genome shotgun (WGS) entry which is preliminary data.</text>
</comment>
<dbReference type="RefSeq" id="WP_207227018.1">
    <property type="nucleotide sequence ID" value="NZ_SHKO01000001.1"/>
</dbReference>
<accession>A0A4Q7VSZ2</accession>
<keyword evidence="5" id="KW-1185">Reference proteome</keyword>
<dbReference type="InterPro" id="IPR018060">
    <property type="entry name" value="HTH_AraC"/>
</dbReference>
<dbReference type="SMART" id="SM00342">
    <property type="entry name" value="HTH_ARAC"/>
    <property type="match status" value="1"/>
</dbReference>
<dbReference type="PROSITE" id="PS01124">
    <property type="entry name" value="HTH_ARAC_FAMILY_2"/>
    <property type="match status" value="1"/>
</dbReference>
<evidence type="ECO:0000256" key="2">
    <source>
        <dbReference type="ARBA" id="ARBA00023163"/>
    </source>
</evidence>
<dbReference type="SUPFAM" id="SSF46689">
    <property type="entry name" value="Homeodomain-like"/>
    <property type="match status" value="2"/>
</dbReference>
<evidence type="ECO:0000256" key="1">
    <source>
        <dbReference type="ARBA" id="ARBA00023015"/>
    </source>
</evidence>
<dbReference type="AlphaFoldDB" id="A0A4Q7VSZ2"/>
<proteinExistence type="predicted"/>
<evidence type="ECO:0000259" key="3">
    <source>
        <dbReference type="PROSITE" id="PS01124"/>
    </source>
</evidence>
<keyword evidence="2" id="KW-0804">Transcription</keyword>
<dbReference type="Gene3D" id="1.10.10.60">
    <property type="entry name" value="Homeodomain-like"/>
    <property type="match status" value="1"/>
</dbReference>
<feature type="domain" description="HTH araC/xylS-type" evidence="3">
    <location>
        <begin position="191"/>
        <end position="289"/>
    </location>
</feature>
<dbReference type="PANTHER" id="PTHR43436:SF2">
    <property type="entry name" value="ARAC_XYLS FAMILY TRANSCRIPTIONAL REGULATOR"/>
    <property type="match status" value="1"/>
</dbReference>
<reference evidence="4 5" key="1">
    <citation type="submission" date="2019-02" db="EMBL/GenBank/DDBJ databases">
        <title>Genomic Encyclopedia of Type Strains, Phase IV (KMG-IV): sequencing the most valuable type-strain genomes for metagenomic binning, comparative biology and taxonomic classification.</title>
        <authorList>
            <person name="Goeker M."/>
        </authorList>
    </citation>
    <scope>NUCLEOTIDE SEQUENCE [LARGE SCALE GENOMIC DNA]</scope>
    <source>
        <strain evidence="4 5">DSM 23814</strain>
    </source>
</reference>
<gene>
    <name evidence="4" type="ORF">EV681_1473</name>
</gene>
<dbReference type="GO" id="GO:0043565">
    <property type="term" value="F:sequence-specific DNA binding"/>
    <property type="evidence" value="ECO:0007669"/>
    <property type="project" value="InterPro"/>
</dbReference>
<sequence>MSSQQMRMVELIQRLAPSEGYTQSLLEGVTFMRSNRPLATTQALYEPSIVIVIQGRKRGVHGGNVYVYDAQHYLVLSVPLPFSTETEASEAEPMLGIALRIDTTATAEIAIALDDYVSPAKAQPAPLYATRMEEKLQDATLRLLEALNCPVEALVLGPALLREITFRVLTGEQGGALLAALQQGGHFGRIAKILRKIHIHYASDLNVAALAKEASLSVPAFHVHFKAVTMSSPIQYIKAIRLHNARLMMVRNGMSAATASEQVGYESPSQFSREFKRLFGRSPAQELQHLKQILSLSSPILRPPGQSGSQAHP</sequence>
<dbReference type="EMBL" id="SHKO01000001">
    <property type="protein sequence ID" value="RZT99681.1"/>
    <property type="molecule type" value="Genomic_DNA"/>
</dbReference>
<name>A0A4Q7VSZ2_9BURK</name>
<dbReference type="Pfam" id="PF06719">
    <property type="entry name" value="AraC_N"/>
    <property type="match status" value="1"/>
</dbReference>
<protein>
    <submittedName>
        <fullName evidence="4">AraC family transcriptional regulator</fullName>
    </submittedName>
</protein>
<keyword evidence="1" id="KW-0805">Transcription regulation</keyword>
<evidence type="ECO:0000313" key="5">
    <source>
        <dbReference type="Proteomes" id="UP000293398"/>
    </source>
</evidence>
<dbReference type="InterPro" id="IPR009057">
    <property type="entry name" value="Homeodomain-like_sf"/>
</dbReference>